<feature type="domain" description="Amidase" evidence="3">
    <location>
        <begin position="27"/>
        <end position="430"/>
    </location>
</feature>
<dbReference type="Gene3D" id="3.90.1300.10">
    <property type="entry name" value="Amidase signature (AS) domain"/>
    <property type="match status" value="1"/>
</dbReference>
<dbReference type="InterPro" id="IPR020556">
    <property type="entry name" value="Amidase_CS"/>
</dbReference>
<organism evidence="4 5">
    <name type="scientific">Kaustia mangrovi</name>
    <dbReference type="NCBI Taxonomy" id="2593653"/>
    <lineage>
        <taxon>Bacteria</taxon>
        <taxon>Pseudomonadati</taxon>
        <taxon>Pseudomonadota</taxon>
        <taxon>Alphaproteobacteria</taxon>
        <taxon>Hyphomicrobiales</taxon>
        <taxon>Parvibaculaceae</taxon>
        <taxon>Kaustia</taxon>
    </lineage>
</organism>
<evidence type="ECO:0000259" key="3">
    <source>
        <dbReference type="Pfam" id="PF01425"/>
    </source>
</evidence>
<dbReference type="Proteomes" id="UP000593594">
    <property type="component" value="Chromosome"/>
</dbReference>
<dbReference type="InterPro" id="IPR023631">
    <property type="entry name" value="Amidase_dom"/>
</dbReference>
<dbReference type="InterPro" id="IPR036928">
    <property type="entry name" value="AS_sf"/>
</dbReference>
<sequence length="444" mass="45815">MSRADLIRQGVTALGRAMQAGELSGADLVEACLAEIAARDGELHAFVEVYGDEALARAAALDAERAAGTCRGPLHAIPVAVKDLADIAGRVTGFGSLSYSAEPADGTAAFIEALERAGAIVIGKTQLVEFAFGSWGTNHVLGTPLNPAVHGQASPGGSSSGSAVAVAAGMVPAAIGSDTGGSVRIPAGLCGVAGLKTSHGLVSLERVAPLSPALDTIGPFSCHPEDMAPLLEALGAAPGEEDLPQDGAGTVYRRVDAAALDPVDPGILAHYERTLESLAEAGARVEPLALPCPLAEYQSRCGAIMAHDAYAHLKEIVEDYRRPVDPYVRGRIAAGRDIAEDAHAAALARREADRAAFAEVFGPRDILVLPTTPLTAQPLAAIDERQFPMSRYTRLANYIDLCAVSVPVGSSEGAPVGLQFVARRGRDFALVAEVSSRQKALADA</sequence>
<evidence type="ECO:0000313" key="4">
    <source>
        <dbReference type="EMBL" id="QPC42947.1"/>
    </source>
</evidence>
<protein>
    <recommendedName>
        <fullName evidence="2">Indoleacetamide hydrolase</fullName>
    </recommendedName>
</protein>
<dbReference type="RefSeq" id="WP_213164187.1">
    <property type="nucleotide sequence ID" value="NZ_CP058214.1"/>
</dbReference>
<dbReference type="GO" id="GO:0003824">
    <property type="term" value="F:catalytic activity"/>
    <property type="evidence" value="ECO:0007669"/>
    <property type="project" value="InterPro"/>
</dbReference>
<comment type="function">
    <text evidence="1">Hydrolyzes indole-3-acetamide (IAM) into indole-3-acetic acid (IAA).</text>
</comment>
<reference evidence="4 5" key="1">
    <citation type="submission" date="2020-06" db="EMBL/GenBank/DDBJ databases">
        <title>Genome sequence of 2 isolates from Red Sea Mangroves.</title>
        <authorList>
            <person name="Sefrji F."/>
            <person name="Michoud G."/>
            <person name="Merlino G."/>
            <person name="Daffonchio D."/>
        </authorList>
    </citation>
    <scope>NUCLEOTIDE SEQUENCE [LARGE SCALE GENOMIC DNA]</scope>
    <source>
        <strain evidence="4 5">R1DC25</strain>
    </source>
</reference>
<dbReference type="InterPro" id="IPR000120">
    <property type="entry name" value="Amidase"/>
</dbReference>
<dbReference type="PROSITE" id="PS00571">
    <property type="entry name" value="AMIDASES"/>
    <property type="match status" value="1"/>
</dbReference>
<dbReference type="KEGG" id="kmn:HW532_09750"/>
<accession>A0A7S8C401</accession>
<dbReference type="SUPFAM" id="SSF75304">
    <property type="entry name" value="Amidase signature (AS) enzymes"/>
    <property type="match status" value="1"/>
</dbReference>
<dbReference type="AlphaFoldDB" id="A0A7S8C401"/>
<evidence type="ECO:0000256" key="2">
    <source>
        <dbReference type="ARBA" id="ARBA00021874"/>
    </source>
</evidence>
<evidence type="ECO:0000313" key="5">
    <source>
        <dbReference type="Proteomes" id="UP000593594"/>
    </source>
</evidence>
<keyword evidence="5" id="KW-1185">Reference proteome</keyword>
<dbReference type="PANTHER" id="PTHR11895">
    <property type="entry name" value="TRANSAMIDASE"/>
    <property type="match status" value="1"/>
</dbReference>
<dbReference type="Pfam" id="PF01425">
    <property type="entry name" value="Amidase"/>
    <property type="match status" value="1"/>
</dbReference>
<proteinExistence type="predicted"/>
<gene>
    <name evidence="4" type="ORF">HW532_09750</name>
</gene>
<dbReference type="EMBL" id="CP058214">
    <property type="protein sequence ID" value="QPC42947.1"/>
    <property type="molecule type" value="Genomic_DNA"/>
</dbReference>
<dbReference type="PANTHER" id="PTHR11895:SF176">
    <property type="entry name" value="AMIDASE AMID-RELATED"/>
    <property type="match status" value="1"/>
</dbReference>
<evidence type="ECO:0000256" key="1">
    <source>
        <dbReference type="ARBA" id="ARBA00003871"/>
    </source>
</evidence>
<name>A0A7S8C401_9HYPH</name>